<dbReference type="EMBL" id="JAPHNL010000033">
    <property type="protein sequence ID" value="MCX3059087.1"/>
    <property type="molecule type" value="Genomic_DNA"/>
</dbReference>
<reference evidence="1" key="1">
    <citation type="submission" date="2022-10" db="EMBL/GenBank/DDBJ databases">
        <title>Streptomyces beihaiensis sp. nov., a chitin degrading actinobacterium, isolated from shrimp pond soil.</title>
        <authorList>
            <person name="Xie J."/>
            <person name="Shen N."/>
        </authorList>
    </citation>
    <scope>NUCLEOTIDE SEQUENCE</scope>
    <source>
        <strain evidence="1">GXMU-J5</strain>
    </source>
</reference>
<keyword evidence="2" id="KW-1185">Reference proteome</keyword>
<evidence type="ECO:0000313" key="2">
    <source>
        <dbReference type="Proteomes" id="UP001163064"/>
    </source>
</evidence>
<proteinExistence type="predicted"/>
<dbReference type="Proteomes" id="UP001163064">
    <property type="component" value="Unassembled WGS sequence"/>
</dbReference>
<sequence>MVDATVAARSDIADSVLGGLIDAFGLGDVRERLYLADGALRHSGTLVERTTDNASPPC</sequence>
<comment type="caution">
    <text evidence="1">The sequence shown here is derived from an EMBL/GenBank/DDBJ whole genome shotgun (WGS) entry which is preliminary data.</text>
</comment>
<name>A0ABT3TQ15_9ACTN</name>
<organism evidence="1 2">
    <name type="scientific">Streptomyces beihaiensis</name>
    <dbReference type="NCBI Taxonomy" id="2984495"/>
    <lineage>
        <taxon>Bacteria</taxon>
        <taxon>Bacillati</taxon>
        <taxon>Actinomycetota</taxon>
        <taxon>Actinomycetes</taxon>
        <taxon>Kitasatosporales</taxon>
        <taxon>Streptomycetaceae</taxon>
        <taxon>Streptomyces</taxon>
    </lineage>
</organism>
<gene>
    <name evidence="1" type="ORF">OFY01_04760</name>
</gene>
<evidence type="ECO:0000313" key="1">
    <source>
        <dbReference type="EMBL" id="MCX3059087.1"/>
    </source>
</evidence>
<accession>A0ABT3TQ15</accession>
<protein>
    <submittedName>
        <fullName evidence="1">Uncharacterized protein</fullName>
    </submittedName>
</protein>
<dbReference type="RefSeq" id="WP_266596582.1">
    <property type="nucleotide sequence ID" value="NZ_JAPHNL010000033.1"/>
</dbReference>